<dbReference type="InterPro" id="IPR051066">
    <property type="entry name" value="Trans_reg/Corepressor"/>
</dbReference>
<proteinExistence type="predicted"/>
<dbReference type="PROSITE" id="PS51293">
    <property type="entry name" value="SANT"/>
    <property type="match status" value="1"/>
</dbReference>
<dbReference type="GO" id="GO:0008270">
    <property type="term" value="F:zinc ion binding"/>
    <property type="evidence" value="ECO:0007669"/>
    <property type="project" value="UniProtKB-KW"/>
</dbReference>
<dbReference type="EMBL" id="JACASE010000001">
    <property type="protein sequence ID" value="KAF6508784.1"/>
    <property type="molecule type" value="Genomic_DNA"/>
</dbReference>
<comment type="caution">
    <text evidence="11">The sequence shown here is derived from an EMBL/GenBank/DDBJ whole genome shotgun (WGS) entry which is preliminary data.</text>
</comment>
<dbReference type="PROSITE" id="PS00028">
    <property type="entry name" value="ZINC_FINGER_C2H2_1"/>
    <property type="match status" value="1"/>
</dbReference>
<dbReference type="GO" id="GO:0006357">
    <property type="term" value="P:regulation of transcription by RNA polymerase II"/>
    <property type="evidence" value="ECO:0007669"/>
    <property type="project" value="TreeGrafter"/>
</dbReference>
<dbReference type="PROSITE" id="PS50157">
    <property type="entry name" value="ZINC_FINGER_C2H2_2"/>
    <property type="match status" value="1"/>
</dbReference>
<dbReference type="InterPro" id="IPR017884">
    <property type="entry name" value="SANT_dom"/>
</dbReference>
<dbReference type="Gene3D" id="3.30.160.60">
    <property type="entry name" value="Classic Zinc Finger"/>
    <property type="match status" value="1"/>
</dbReference>
<keyword evidence="2" id="KW-0007">Acetylation</keyword>
<evidence type="ECO:0000313" key="11">
    <source>
        <dbReference type="EMBL" id="KAF6508784.1"/>
    </source>
</evidence>
<keyword evidence="7" id="KW-0479">Metal-binding</keyword>
<feature type="region of interest" description="Disordered" evidence="8">
    <location>
        <begin position="91"/>
        <end position="147"/>
    </location>
</feature>
<dbReference type="Pfam" id="PF13912">
    <property type="entry name" value="zf-C2H2_6"/>
    <property type="match status" value="1"/>
</dbReference>
<dbReference type="Proteomes" id="UP000593571">
    <property type="component" value="Unassembled WGS sequence"/>
</dbReference>
<dbReference type="InterPro" id="IPR009057">
    <property type="entry name" value="Homeodomain-like_sf"/>
</dbReference>
<dbReference type="GO" id="GO:0003714">
    <property type="term" value="F:transcription corepressor activity"/>
    <property type="evidence" value="ECO:0007669"/>
    <property type="project" value="TreeGrafter"/>
</dbReference>
<keyword evidence="5" id="KW-0804">Transcription</keyword>
<sequence>MAALEMLLLRKPVRLKCHPLANYHYAGSDKWTSLERKLFNKALATYSKDFIFVQKMVKSKTVAQCVEYYYTWKKITRLGRKHRTRLTETIDDCVTSEEEEELEEEEEDPEEDRKSTREEESEVPKSPEPQPGPVLAPTEGPPLQALSQPSGSFICEMPNCGADCRCHVTPFLPQVFSSRQALNGHARIHGGTNQVTKARGAVPSGKQKPSSAQSGYCSVKSSPSHSTTSGETDPTTIFPCKECGKVFFKIKSRNAHMKTHRQQEEQQRQKAQKAAFAAEMAATIERTTGPVGAPGLLPLDQLSLIKPIKDVDILDDDVVQQLGGVMEEAEVVDTDLLLDDQDSVLLQGDTEL</sequence>
<dbReference type="SMART" id="SM00355">
    <property type="entry name" value="ZnF_C2H2"/>
    <property type="match status" value="2"/>
</dbReference>
<feature type="domain" description="SANT" evidence="10">
    <location>
        <begin position="26"/>
        <end position="77"/>
    </location>
</feature>
<dbReference type="GO" id="GO:0000118">
    <property type="term" value="C:histone deacetylase complex"/>
    <property type="evidence" value="ECO:0007669"/>
    <property type="project" value="TreeGrafter"/>
</dbReference>
<evidence type="ECO:0000256" key="1">
    <source>
        <dbReference type="ARBA" id="ARBA00022553"/>
    </source>
</evidence>
<feature type="compositionally biased region" description="Acidic residues" evidence="8">
    <location>
        <begin position="91"/>
        <end position="110"/>
    </location>
</feature>
<gene>
    <name evidence="11" type="ORF">HJG63_019829</name>
</gene>
<keyword evidence="6" id="KW-0539">Nucleus</keyword>
<evidence type="ECO:0000313" key="12">
    <source>
        <dbReference type="Proteomes" id="UP000593571"/>
    </source>
</evidence>
<feature type="compositionally biased region" description="Polar residues" evidence="8">
    <location>
        <begin position="207"/>
        <end position="216"/>
    </location>
</feature>
<evidence type="ECO:0000256" key="6">
    <source>
        <dbReference type="ARBA" id="ARBA00023242"/>
    </source>
</evidence>
<dbReference type="Gene3D" id="1.10.10.60">
    <property type="entry name" value="Homeodomain-like"/>
    <property type="match status" value="1"/>
</dbReference>
<dbReference type="SUPFAM" id="SSF46689">
    <property type="entry name" value="Homeodomain-like"/>
    <property type="match status" value="1"/>
</dbReference>
<dbReference type="AlphaFoldDB" id="A0A7J8KIV8"/>
<keyword evidence="7" id="KW-0863">Zinc-finger</keyword>
<keyword evidence="1" id="KW-0597">Phosphoprotein</keyword>
<keyword evidence="7" id="KW-0862">Zinc</keyword>
<feature type="region of interest" description="Disordered" evidence="8">
    <location>
        <begin position="185"/>
        <end position="235"/>
    </location>
</feature>
<evidence type="ECO:0000259" key="9">
    <source>
        <dbReference type="PROSITE" id="PS50157"/>
    </source>
</evidence>
<dbReference type="FunFam" id="1.10.10.60:FF:000086">
    <property type="entry name" value="transcriptional-regulating factor 1 isoform X1"/>
    <property type="match status" value="1"/>
</dbReference>
<name>A0A7J8KIV8_ROUAE</name>
<dbReference type="InterPro" id="IPR001005">
    <property type="entry name" value="SANT/Myb"/>
</dbReference>
<evidence type="ECO:0000256" key="3">
    <source>
        <dbReference type="ARBA" id="ARBA00023015"/>
    </source>
</evidence>
<evidence type="ECO:0000259" key="10">
    <source>
        <dbReference type="PROSITE" id="PS51293"/>
    </source>
</evidence>
<protein>
    <submittedName>
        <fullName evidence="11">Transcriptional regulating factor 1</fullName>
    </submittedName>
</protein>
<dbReference type="InterPro" id="IPR013087">
    <property type="entry name" value="Znf_C2H2_type"/>
</dbReference>
<organism evidence="11 12">
    <name type="scientific">Rousettus aegyptiacus</name>
    <name type="common">Egyptian fruit bat</name>
    <name type="synonym">Pteropus aegyptiacus</name>
    <dbReference type="NCBI Taxonomy" id="9407"/>
    <lineage>
        <taxon>Eukaryota</taxon>
        <taxon>Metazoa</taxon>
        <taxon>Chordata</taxon>
        <taxon>Craniata</taxon>
        <taxon>Vertebrata</taxon>
        <taxon>Euteleostomi</taxon>
        <taxon>Mammalia</taxon>
        <taxon>Eutheria</taxon>
        <taxon>Laurasiatheria</taxon>
        <taxon>Chiroptera</taxon>
        <taxon>Yinpterochiroptera</taxon>
        <taxon>Pteropodoidea</taxon>
        <taxon>Pteropodidae</taxon>
        <taxon>Rousettinae</taxon>
        <taxon>Rousettus</taxon>
    </lineage>
</organism>
<dbReference type="SMART" id="SM00717">
    <property type="entry name" value="SANT"/>
    <property type="match status" value="1"/>
</dbReference>
<dbReference type="PANTHER" id="PTHR16089:SF19">
    <property type="entry name" value="TRANSCRIPTIONAL-REGULATING FACTOR 1"/>
    <property type="match status" value="1"/>
</dbReference>
<dbReference type="PANTHER" id="PTHR16089">
    <property type="entry name" value="REST COREPRESSOR COREST PROTEIN-RELATED"/>
    <property type="match status" value="1"/>
</dbReference>
<evidence type="ECO:0000256" key="8">
    <source>
        <dbReference type="SAM" id="MobiDB-lite"/>
    </source>
</evidence>
<evidence type="ECO:0000256" key="2">
    <source>
        <dbReference type="ARBA" id="ARBA00022990"/>
    </source>
</evidence>
<dbReference type="InterPro" id="IPR036236">
    <property type="entry name" value="Znf_C2H2_sf"/>
</dbReference>
<keyword evidence="3" id="KW-0805">Transcription regulation</keyword>
<evidence type="ECO:0000256" key="4">
    <source>
        <dbReference type="ARBA" id="ARBA00023125"/>
    </source>
</evidence>
<keyword evidence="12" id="KW-1185">Reference proteome</keyword>
<feature type="compositionally biased region" description="Basic and acidic residues" evidence="8">
    <location>
        <begin position="111"/>
        <end position="125"/>
    </location>
</feature>
<evidence type="ECO:0000256" key="7">
    <source>
        <dbReference type="PROSITE-ProRule" id="PRU00042"/>
    </source>
</evidence>
<keyword evidence="4" id="KW-0238">DNA-binding</keyword>
<accession>A0A7J8KIV8</accession>
<dbReference type="SUPFAM" id="SSF57667">
    <property type="entry name" value="beta-beta-alpha zinc fingers"/>
    <property type="match status" value="1"/>
</dbReference>
<dbReference type="GO" id="GO:0003677">
    <property type="term" value="F:DNA binding"/>
    <property type="evidence" value="ECO:0007669"/>
    <property type="project" value="UniProtKB-KW"/>
</dbReference>
<dbReference type="Pfam" id="PF00249">
    <property type="entry name" value="Myb_DNA-binding"/>
    <property type="match status" value="1"/>
</dbReference>
<evidence type="ECO:0000256" key="5">
    <source>
        <dbReference type="ARBA" id="ARBA00023163"/>
    </source>
</evidence>
<reference evidence="11 12" key="1">
    <citation type="journal article" date="2020" name="Nature">
        <title>Six reference-quality genomes reveal evolution of bat adaptations.</title>
        <authorList>
            <person name="Jebb D."/>
            <person name="Huang Z."/>
            <person name="Pippel M."/>
            <person name="Hughes G.M."/>
            <person name="Lavrichenko K."/>
            <person name="Devanna P."/>
            <person name="Winkler S."/>
            <person name="Jermiin L.S."/>
            <person name="Skirmuntt E.C."/>
            <person name="Katzourakis A."/>
            <person name="Burkitt-Gray L."/>
            <person name="Ray D.A."/>
            <person name="Sullivan K.A.M."/>
            <person name="Roscito J.G."/>
            <person name="Kirilenko B.M."/>
            <person name="Davalos L.M."/>
            <person name="Corthals A.P."/>
            <person name="Power M.L."/>
            <person name="Jones G."/>
            <person name="Ransome R.D."/>
            <person name="Dechmann D.K.N."/>
            <person name="Locatelli A.G."/>
            <person name="Puechmaille S.J."/>
            <person name="Fedrigo O."/>
            <person name="Jarvis E.D."/>
            <person name="Hiller M."/>
            <person name="Vernes S.C."/>
            <person name="Myers E.W."/>
            <person name="Teeling E.C."/>
        </authorList>
    </citation>
    <scope>NUCLEOTIDE SEQUENCE [LARGE SCALE GENOMIC DNA]</scope>
    <source>
        <strain evidence="11">MRouAeg1</strain>
        <tissue evidence="11">Muscle</tissue>
    </source>
</reference>
<dbReference type="GO" id="GO:0005667">
    <property type="term" value="C:transcription regulator complex"/>
    <property type="evidence" value="ECO:0007669"/>
    <property type="project" value="TreeGrafter"/>
</dbReference>
<feature type="domain" description="C2H2-type" evidence="9">
    <location>
        <begin position="238"/>
        <end position="265"/>
    </location>
</feature>
<feature type="compositionally biased region" description="Low complexity" evidence="8">
    <location>
        <begin position="218"/>
        <end position="232"/>
    </location>
</feature>